<proteinExistence type="predicted"/>
<name>A0ABN9R492_9DINO</name>
<evidence type="ECO:0000313" key="2">
    <source>
        <dbReference type="EMBL" id="CAK0812473.1"/>
    </source>
</evidence>
<feature type="region of interest" description="Disordered" evidence="1">
    <location>
        <begin position="1"/>
        <end position="45"/>
    </location>
</feature>
<feature type="region of interest" description="Disordered" evidence="1">
    <location>
        <begin position="59"/>
        <end position="124"/>
    </location>
</feature>
<keyword evidence="3" id="KW-1185">Reference proteome</keyword>
<gene>
    <name evidence="2" type="ORF">PCOR1329_LOCUS16751</name>
</gene>
<sequence>EEEGGEEEEEEEEEEEVCFAASTDLAHTPPQLAVGGESRGRGHTKRCYSHAHFHWCRALRKPQPERATAVPRRRPGSASGGPDSFSHAAHERVAPLQPARAVDEEEEEEEEQEEEEEEEEEARA</sequence>
<reference evidence="2" key="1">
    <citation type="submission" date="2023-10" db="EMBL/GenBank/DDBJ databases">
        <authorList>
            <person name="Chen Y."/>
            <person name="Shah S."/>
            <person name="Dougan E. K."/>
            <person name="Thang M."/>
            <person name="Chan C."/>
        </authorList>
    </citation>
    <scope>NUCLEOTIDE SEQUENCE [LARGE SCALE GENOMIC DNA]</scope>
</reference>
<comment type="caution">
    <text evidence="2">The sequence shown here is derived from an EMBL/GenBank/DDBJ whole genome shotgun (WGS) entry which is preliminary data.</text>
</comment>
<dbReference type="EMBL" id="CAUYUJ010005150">
    <property type="protein sequence ID" value="CAK0812473.1"/>
    <property type="molecule type" value="Genomic_DNA"/>
</dbReference>
<protein>
    <submittedName>
        <fullName evidence="2">Uncharacterized protein</fullName>
    </submittedName>
</protein>
<evidence type="ECO:0000256" key="1">
    <source>
        <dbReference type="SAM" id="MobiDB-lite"/>
    </source>
</evidence>
<dbReference type="Proteomes" id="UP001189429">
    <property type="component" value="Unassembled WGS sequence"/>
</dbReference>
<accession>A0ABN9R492</accession>
<feature type="non-terminal residue" evidence="2">
    <location>
        <position position="1"/>
    </location>
</feature>
<feature type="compositionally biased region" description="Acidic residues" evidence="1">
    <location>
        <begin position="1"/>
        <end position="17"/>
    </location>
</feature>
<feature type="compositionally biased region" description="Acidic residues" evidence="1">
    <location>
        <begin position="103"/>
        <end position="124"/>
    </location>
</feature>
<organism evidence="2 3">
    <name type="scientific">Prorocentrum cordatum</name>
    <dbReference type="NCBI Taxonomy" id="2364126"/>
    <lineage>
        <taxon>Eukaryota</taxon>
        <taxon>Sar</taxon>
        <taxon>Alveolata</taxon>
        <taxon>Dinophyceae</taxon>
        <taxon>Prorocentrales</taxon>
        <taxon>Prorocentraceae</taxon>
        <taxon>Prorocentrum</taxon>
    </lineage>
</organism>
<evidence type="ECO:0000313" key="3">
    <source>
        <dbReference type="Proteomes" id="UP001189429"/>
    </source>
</evidence>